<dbReference type="Gene3D" id="3.90.870.10">
    <property type="entry name" value="DHBP synthase"/>
    <property type="match status" value="1"/>
</dbReference>
<sequence>MNKYFSKYIDILNNGNVIAYPSEAVFGLGCDPNNDNAIKNLLKLKNRKKNKGFILVASYYDQLLPYINENKLSNFQKKKLFLSWPGFITFLVPVKSNISHYITGYSDLIAVRVTSHPILNKLCFYFGRPIISTSANISGMKSAKTKKEVLNYFGVDFPVLDGKIGNFLYPSKIFNIVNGEYIRNDYISKI</sequence>
<keyword evidence="12" id="KW-1185">Reference proteome</keyword>
<dbReference type="InterPro" id="IPR023535">
    <property type="entry name" value="TC-AMP_synthase"/>
</dbReference>
<dbReference type="AlphaFoldDB" id="A0A4D6YBH6"/>
<evidence type="ECO:0000256" key="3">
    <source>
        <dbReference type="ARBA" id="ARBA00022679"/>
    </source>
</evidence>
<keyword evidence="4 9" id="KW-0819">tRNA processing</keyword>
<evidence type="ECO:0000256" key="8">
    <source>
        <dbReference type="ARBA" id="ARBA00048366"/>
    </source>
</evidence>
<gene>
    <name evidence="9" type="primary">tsaC</name>
    <name evidence="11" type="ORF">D9V81_01675</name>
</gene>
<dbReference type="GO" id="GO:0005737">
    <property type="term" value="C:cytoplasm"/>
    <property type="evidence" value="ECO:0007669"/>
    <property type="project" value="UniProtKB-SubCell"/>
</dbReference>
<dbReference type="GO" id="GO:0006450">
    <property type="term" value="P:regulation of translational fidelity"/>
    <property type="evidence" value="ECO:0007669"/>
    <property type="project" value="TreeGrafter"/>
</dbReference>
<protein>
    <recommendedName>
        <fullName evidence="9">Threonylcarbamoyl-AMP synthase</fullName>
        <shortName evidence="9">TC-AMP synthase</shortName>
        <ecNumber evidence="9">2.7.7.87</ecNumber>
    </recommendedName>
    <alternativeName>
        <fullName evidence="9">L-threonylcarbamoyladenylate synthase</fullName>
    </alternativeName>
    <alternativeName>
        <fullName evidence="9">t(6)A37 threonylcarbamoyladenosine biosynthesis protein TsaC</fullName>
    </alternativeName>
    <alternativeName>
        <fullName evidence="9">tRNA threonylcarbamoyladenosine biosynthesis protein TsaC</fullName>
    </alternativeName>
</protein>
<reference evidence="11 12" key="1">
    <citation type="submission" date="2018-10" db="EMBL/GenBank/DDBJ databases">
        <title>Comparative functional genomics of the obligate endosymbiont Buchnera aphidicola.</title>
        <authorList>
            <person name="Chong R.A."/>
        </authorList>
    </citation>
    <scope>NUCLEOTIDE SEQUENCE [LARGE SCALE GENOMIC DNA]</scope>
    <source>
        <strain evidence="11 12">Tma</strain>
    </source>
</reference>
<evidence type="ECO:0000256" key="7">
    <source>
        <dbReference type="ARBA" id="ARBA00022840"/>
    </source>
</evidence>
<dbReference type="PANTHER" id="PTHR17490:SF18">
    <property type="entry name" value="THREONYLCARBAMOYL-AMP SYNTHASE"/>
    <property type="match status" value="1"/>
</dbReference>
<keyword evidence="2 9" id="KW-0963">Cytoplasm</keyword>
<dbReference type="PANTHER" id="PTHR17490">
    <property type="entry name" value="SUA5"/>
    <property type="match status" value="1"/>
</dbReference>
<dbReference type="InterPro" id="IPR006070">
    <property type="entry name" value="Sua5-like_dom"/>
</dbReference>
<dbReference type="GO" id="GO:0002949">
    <property type="term" value="P:tRNA threonylcarbamoyladenosine modification"/>
    <property type="evidence" value="ECO:0007669"/>
    <property type="project" value="UniProtKB-UniRule"/>
</dbReference>
<comment type="function">
    <text evidence="9">Required for the formation of a threonylcarbamoyl group on adenosine at position 37 (t(6)A37) in tRNAs that read codons beginning with adenine. Catalyzes the conversion of L-threonine, HCO(3)(-)/CO(2) and ATP to give threonylcarbamoyl-AMP (TC-AMP) as the acyladenylate intermediate, with the release of diphosphate.</text>
</comment>
<dbReference type="Proteomes" id="UP000298603">
    <property type="component" value="Chromosome"/>
</dbReference>
<comment type="similarity">
    <text evidence="9">Belongs to the SUA5 family. TsaC subfamily.</text>
</comment>
<keyword evidence="3 9" id="KW-0808">Transferase</keyword>
<dbReference type="GO" id="GO:0000049">
    <property type="term" value="F:tRNA binding"/>
    <property type="evidence" value="ECO:0007669"/>
    <property type="project" value="TreeGrafter"/>
</dbReference>
<dbReference type="EMBL" id="CP032996">
    <property type="protein sequence ID" value="QCI27307.1"/>
    <property type="molecule type" value="Genomic_DNA"/>
</dbReference>
<dbReference type="InterPro" id="IPR017945">
    <property type="entry name" value="DHBP_synth_RibB-like_a/b_dom"/>
</dbReference>
<dbReference type="GO" id="GO:0003725">
    <property type="term" value="F:double-stranded RNA binding"/>
    <property type="evidence" value="ECO:0007669"/>
    <property type="project" value="InterPro"/>
</dbReference>
<evidence type="ECO:0000256" key="5">
    <source>
        <dbReference type="ARBA" id="ARBA00022695"/>
    </source>
</evidence>
<keyword evidence="5 9" id="KW-0548">Nucleotidyltransferase</keyword>
<evidence type="ECO:0000313" key="11">
    <source>
        <dbReference type="EMBL" id="QCI27307.1"/>
    </source>
</evidence>
<dbReference type="GO" id="GO:0005524">
    <property type="term" value="F:ATP binding"/>
    <property type="evidence" value="ECO:0007669"/>
    <property type="project" value="UniProtKB-UniRule"/>
</dbReference>
<dbReference type="InterPro" id="IPR050156">
    <property type="entry name" value="TC-AMP_synthase_SUA5"/>
</dbReference>
<evidence type="ECO:0000256" key="6">
    <source>
        <dbReference type="ARBA" id="ARBA00022741"/>
    </source>
</evidence>
<dbReference type="GO" id="GO:0061710">
    <property type="term" value="F:L-threonylcarbamoyladenylate synthase"/>
    <property type="evidence" value="ECO:0007669"/>
    <property type="project" value="UniProtKB-EC"/>
</dbReference>
<feature type="domain" description="YrdC-like" evidence="10">
    <location>
        <begin position="2"/>
        <end position="187"/>
    </location>
</feature>
<dbReference type="OrthoDB" id="9814580at2"/>
<keyword evidence="7 9" id="KW-0067">ATP-binding</keyword>
<accession>A0A4D6YBH6</accession>
<dbReference type="PROSITE" id="PS51163">
    <property type="entry name" value="YRDC"/>
    <property type="match status" value="1"/>
</dbReference>
<dbReference type="Pfam" id="PF01300">
    <property type="entry name" value="Sua5_yciO_yrdC"/>
    <property type="match status" value="1"/>
</dbReference>
<evidence type="ECO:0000259" key="10">
    <source>
        <dbReference type="PROSITE" id="PS51163"/>
    </source>
</evidence>
<keyword evidence="6 9" id="KW-0547">Nucleotide-binding</keyword>
<organism evidence="11 12">
    <name type="scientific">Buchnera aphidicola</name>
    <name type="common">Therioaphis trifolii</name>
    <dbReference type="NCBI Taxonomy" id="1241884"/>
    <lineage>
        <taxon>Bacteria</taxon>
        <taxon>Pseudomonadati</taxon>
        <taxon>Pseudomonadota</taxon>
        <taxon>Gammaproteobacteria</taxon>
        <taxon>Enterobacterales</taxon>
        <taxon>Erwiniaceae</taxon>
        <taxon>Buchnera</taxon>
    </lineage>
</organism>
<evidence type="ECO:0000256" key="2">
    <source>
        <dbReference type="ARBA" id="ARBA00022490"/>
    </source>
</evidence>
<dbReference type="SUPFAM" id="SSF55821">
    <property type="entry name" value="YrdC/RibB"/>
    <property type="match status" value="1"/>
</dbReference>
<comment type="subcellular location">
    <subcellularLocation>
        <location evidence="1 9">Cytoplasm</location>
    </subcellularLocation>
</comment>
<evidence type="ECO:0000256" key="1">
    <source>
        <dbReference type="ARBA" id="ARBA00004496"/>
    </source>
</evidence>
<name>A0A4D6YBH6_9GAMM</name>
<comment type="catalytic activity">
    <reaction evidence="8 9">
        <text>L-threonine + hydrogencarbonate + ATP = L-threonylcarbamoyladenylate + diphosphate + H2O</text>
        <dbReference type="Rhea" id="RHEA:36407"/>
        <dbReference type="ChEBI" id="CHEBI:15377"/>
        <dbReference type="ChEBI" id="CHEBI:17544"/>
        <dbReference type="ChEBI" id="CHEBI:30616"/>
        <dbReference type="ChEBI" id="CHEBI:33019"/>
        <dbReference type="ChEBI" id="CHEBI:57926"/>
        <dbReference type="ChEBI" id="CHEBI:73682"/>
        <dbReference type="EC" id="2.7.7.87"/>
    </reaction>
</comment>
<dbReference type="HAMAP" id="MF_01852">
    <property type="entry name" value="TsaC"/>
    <property type="match status" value="1"/>
</dbReference>
<proteinExistence type="inferred from homology"/>
<evidence type="ECO:0000313" key="12">
    <source>
        <dbReference type="Proteomes" id="UP000298603"/>
    </source>
</evidence>
<evidence type="ECO:0000256" key="9">
    <source>
        <dbReference type="HAMAP-Rule" id="MF_01852"/>
    </source>
</evidence>
<dbReference type="EC" id="2.7.7.87" evidence="9"/>
<evidence type="ECO:0000256" key="4">
    <source>
        <dbReference type="ARBA" id="ARBA00022694"/>
    </source>
</evidence>